<dbReference type="PANTHER" id="PTHR10676">
    <property type="entry name" value="DYNEIN HEAVY CHAIN FAMILY PROTEIN"/>
    <property type="match status" value="1"/>
</dbReference>
<feature type="domain" description="Dynein heavy chain coiled coil stalk" evidence="12">
    <location>
        <begin position="195"/>
        <end position="529"/>
    </location>
</feature>
<evidence type="ECO:0000256" key="3">
    <source>
        <dbReference type="ARBA" id="ARBA00022490"/>
    </source>
</evidence>
<gene>
    <name evidence="15" type="ORF">DICVIV_07085</name>
</gene>
<reference evidence="15 16" key="1">
    <citation type="submission" date="2013-11" db="EMBL/GenBank/DDBJ databases">
        <title>Draft genome of the bovine lungworm Dictyocaulus viviparus.</title>
        <authorList>
            <person name="Mitreva M."/>
        </authorList>
    </citation>
    <scope>NUCLEOTIDE SEQUENCE [LARGE SCALE GENOMIC DNA]</scope>
    <source>
        <strain evidence="15 16">HannoverDv2000</strain>
    </source>
</reference>
<dbReference type="InterPro" id="IPR024317">
    <property type="entry name" value="Dynein_heavy_chain_D4_dom"/>
</dbReference>
<dbReference type="Gene3D" id="1.20.920.20">
    <property type="match status" value="1"/>
</dbReference>
<dbReference type="GO" id="GO:0005930">
    <property type="term" value="C:axoneme"/>
    <property type="evidence" value="ECO:0007669"/>
    <property type="project" value="TreeGrafter"/>
</dbReference>
<evidence type="ECO:0000256" key="8">
    <source>
        <dbReference type="ARBA" id="ARBA00023054"/>
    </source>
</evidence>
<feature type="coiled-coil region" evidence="11">
    <location>
        <begin position="251"/>
        <end position="278"/>
    </location>
</feature>
<evidence type="ECO:0000256" key="5">
    <source>
        <dbReference type="ARBA" id="ARBA00022741"/>
    </source>
</evidence>
<dbReference type="PANTHER" id="PTHR10676:SF352">
    <property type="entry name" value="CYTOPLASMIC DYNEIN 2 HEAVY CHAIN 1"/>
    <property type="match status" value="1"/>
</dbReference>
<protein>
    <submittedName>
        <fullName evidence="15">Uncharacterized protein</fullName>
    </submittedName>
</protein>
<dbReference type="GO" id="GO:0060271">
    <property type="term" value="P:cilium assembly"/>
    <property type="evidence" value="ECO:0007669"/>
    <property type="project" value="TreeGrafter"/>
</dbReference>
<dbReference type="GO" id="GO:0060294">
    <property type="term" value="P:cilium movement involved in cell motility"/>
    <property type="evidence" value="ECO:0007669"/>
    <property type="project" value="TreeGrafter"/>
</dbReference>
<dbReference type="GO" id="GO:0008569">
    <property type="term" value="F:minus-end-directed microtubule motor activity"/>
    <property type="evidence" value="ECO:0007669"/>
    <property type="project" value="TreeGrafter"/>
</dbReference>
<dbReference type="AlphaFoldDB" id="A0A0D8XQC7"/>
<organism evidence="15 16">
    <name type="scientific">Dictyocaulus viviparus</name>
    <name type="common">Bovine lungworm</name>
    <dbReference type="NCBI Taxonomy" id="29172"/>
    <lineage>
        <taxon>Eukaryota</taxon>
        <taxon>Metazoa</taxon>
        <taxon>Ecdysozoa</taxon>
        <taxon>Nematoda</taxon>
        <taxon>Chromadorea</taxon>
        <taxon>Rhabditida</taxon>
        <taxon>Rhabditina</taxon>
        <taxon>Rhabditomorpha</taxon>
        <taxon>Strongyloidea</taxon>
        <taxon>Metastrongylidae</taxon>
        <taxon>Dictyocaulus</taxon>
    </lineage>
</organism>
<keyword evidence="8 11" id="KW-0175">Coiled coil</keyword>
<sequence>MAICIAVVINVYCFKRKTKKYSDRYVLAIQTAICNSEHVVFLLEDHKILQPGFLQAINCLISSGDVPGLFTSQELDALSSPLRDQASQDAFQGNMQEYFNLRVRTLLHIGLVLDTDSSEFELRIAANPTIFKHANVIWENNWEKNNVLQNALNFFSHLEAILPSTLLSPYKFQRCIENYALIYEKKKSTISARLERLEAGISKLTEAREQVTVMQKKAASKSKLLAEKQSDADEALKDISKSMTGAEDQKLSMQQLRAATEEENIKIAEKKKKIEEQLKDVEPLLKEARSAVGSIKSESLSEIRSLRAPPEAIRDILQAVLLFMGILDTSWEAMRKFLSKSSVKEEIINFDAHRITQDVHNRVSLLVRSKQTSFDPKNAKRASLAAAPLAAWVLANLKYSEILEKISPLEHEKNELVSNLSKAEKQIQKLSKGLATVDEKVAVLKEKFERLMKEATQIKIDLEKEQDTIKVAGTLVDRLAGEFSRWQSQMKSLTEEMNNVECCSIITAAFVTYLGGCSEKTRTEVLKAFQQNNNLQNFDPVSFCAMETELLNWRNHGLPADSLSIENTVVMFNSSQTPLVIDPTGRVASFLHSFIQKSELFRAEQSDLFTQIEFGIRFGKTIIVDDVSEVDAALMPILRKELSSQGPRQVVLFNDKLIDYHSDFKLFLCTKNPHIFIPSSIRNVLCEVNFTTTRSGLTSQLLGLAIQIERPELEERSSSLARETESKKLELEALEQLLLQQRNAYLSLAEFASSLYFVFCDLHLHNHMYNFNVTTILKIFRKVIAECQDKTSSRIETQMRSLQLTVFYHISRALFKTDRLMFALSFVRGTLPKMFHAKEWELFTGVIVDEPQSSVNSISWVDESRQIAVNKIQTHLQTLFHNLQLTDQGTWSEFSRAVDCENCLPTVVEQRITSFQKVCSSHVLLPSYL</sequence>
<dbReference type="FunFam" id="1.20.920.20:FF:000002">
    <property type="entry name" value="Cytoplasmic dynein 1 heavy chain"/>
    <property type="match status" value="1"/>
</dbReference>
<feature type="domain" description="Dynein heavy chain AAA module D4" evidence="13">
    <location>
        <begin position="29"/>
        <end position="158"/>
    </location>
</feature>
<dbReference type="InterPro" id="IPR027417">
    <property type="entry name" value="P-loop_NTPase"/>
</dbReference>
<dbReference type="GO" id="GO:0035721">
    <property type="term" value="P:intraciliary retrograde transport"/>
    <property type="evidence" value="ECO:0007669"/>
    <property type="project" value="TreeGrafter"/>
</dbReference>
<evidence type="ECO:0000259" key="12">
    <source>
        <dbReference type="Pfam" id="PF12777"/>
    </source>
</evidence>
<dbReference type="Pfam" id="PF12777">
    <property type="entry name" value="MT"/>
    <property type="match status" value="1"/>
</dbReference>
<reference evidence="16" key="2">
    <citation type="journal article" date="2016" name="Sci. Rep.">
        <title>Dictyocaulus viviparus genome, variome and transcriptome elucidate lungworm biology and support future intervention.</title>
        <authorList>
            <person name="McNulty S.N."/>
            <person name="Strube C."/>
            <person name="Rosa B.A."/>
            <person name="Martin J.C."/>
            <person name="Tyagi R."/>
            <person name="Choi Y.J."/>
            <person name="Wang Q."/>
            <person name="Hallsworth Pepin K."/>
            <person name="Zhang X."/>
            <person name="Ozersky P."/>
            <person name="Wilson R.K."/>
            <person name="Sternberg P.W."/>
            <person name="Gasser R.B."/>
            <person name="Mitreva M."/>
        </authorList>
    </citation>
    <scope>NUCLEOTIDE SEQUENCE [LARGE SCALE GENOMIC DNA]</scope>
    <source>
        <strain evidence="16">HannoverDv2000</strain>
    </source>
</reference>
<dbReference type="InterPro" id="IPR024743">
    <property type="entry name" value="Dynein_HC_stalk"/>
</dbReference>
<dbReference type="Pfam" id="PF12781">
    <property type="entry name" value="AAA_9"/>
    <property type="match status" value="1"/>
</dbReference>
<dbReference type="GO" id="GO:0005868">
    <property type="term" value="C:cytoplasmic dynein complex"/>
    <property type="evidence" value="ECO:0007669"/>
    <property type="project" value="TreeGrafter"/>
</dbReference>
<dbReference type="GO" id="GO:0045505">
    <property type="term" value="F:dynein intermediate chain binding"/>
    <property type="evidence" value="ECO:0007669"/>
    <property type="project" value="InterPro"/>
</dbReference>
<feature type="coiled-coil region" evidence="11">
    <location>
        <begin position="406"/>
        <end position="496"/>
    </location>
</feature>
<accession>A0A0D8XQC7</accession>
<evidence type="ECO:0000256" key="9">
    <source>
        <dbReference type="ARBA" id="ARBA00023175"/>
    </source>
</evidence>
<feature type="domain" description="Dynein heavy chain ATP-binding dynein motor region" evidence="14">
    <location>
        <begin position="552"/>
        <end position="741"/>
    </location>
</feature>
<dbReference type="STRING" id="29172.A0A0D8XQC7"/>
<dbReference type="GO" id="GO:0097729">
    <property type="term" value="C:9+2 motile cilium"/>
    <property type="evidence" value="ECO:0007669"/>
    <property type="project" value="TreeGrafter"/>
</dbReference>
<keyword evidence="10" id="KW-0206">Cytoskeleton</keyword>
<dbReference type="EMBL" id="KN716332">
    <property type="protein sequence ID" value="KJH46848.1"/>
    <property type="molecule type" value="Genomic_DNA"/>
</dbReference>
<evidence type="ECO:0000259" key="13">
    <source>
        <dbReference type="Pfam" id="PF12780"/>
    </source>
</evidence>
<dbReference type="Proteomes" id="UP000053766">
    <property type="component" value="Unassembled WGS sequence"/>
</dbReference>
<keyword evidence="4" id="KW-0493">Microtubule</keyword>
<evidence type="ECO:0000256" key="10">
    <source>
        <dbReference type="ARBA" id="ARBA00023212"/>
    </source>
</evidence>
<dbReference type="GO" id="GO:0051959">
    <property type="term" value="F:dynein light intermediate chain binding"/>
    <property type="evidence" value="ECO:0007669"/>
    <property type="project" value="InterPro"/>
</dbReference>
<keyword evidence="6" id="KW-0067">ATP-binding</keyword>
<comment type="similarity">
    <text evidence="2">Belongs to the dynein heavy chain family.</text>
</comment>
<evidence type="ECO:0000313" key="15">
    <source>
        <dbReference type="EMBL" id="KJH46848.1"/>
    </source>
</evidence>
<keyword evidence="3" id="KW-0963">Cytoplasm</keyword>
<name>A0A0D8XQC7_DICVI</name>
<dbReference type="Gene3D" id="1.10.8.1220">
    <property type="match status" value="1"/>
</dbReference>
<proteinExistence type="inferred from homology"/>
<evidence type="ECO:0000256" key="2">
    <source>
        <dbReference type="ARBA" id="ARBA00008887"/>
    </source>
</evidence>
<dbReference type="GO" id="GO:0005524">
    <property type="term" value="F:ATP binding"/>
    <property type="evidence" value="ECO:0007669"/>
    <property type="project" value="UniProtKB-KW"/>
</dbReference>
<comment type="subcellular location">
    <subcellularLocation>
        <location evidence="1">Cytoplasm</location>
        <location evidence="1">Cytoskeleton</location>
    </subcellularLocation>
</comment>
<keyword evidence="5" id="KW-0547">Nucleotide-binding</keyword>
<dbReference type="GO" id="GO:0005874">
    <property type="term" value="C:microtubule"/>
    <property type="evidence" value="ECO:0007669"/>
    <property type="project" value="UniProtKB-KW"/>
</dbReference>
<dbReference type="InterPro" id="IPR026983">
    <property type="entry name" value="DHC"/>
</dbReference>
<evidence type="ECO:0000259" key="14">
    <source>
        <dbReference type="Pfam" id="PF12781"/>
    </source>
</evidence>
<evidence type="ECO:0000313" key="16">
    <source>
        <dbReference type="Proteomes" id="UP000053766"/>
    </source>
</evidence>
<keyword evidence="16" id="KW-1185">Reference proteome</keyword>
<keyword evidence="7" id="KW-0243">Dynein</keyword>
<dbReference type="OrthoDB" id="5859446at2759"/>
<evidence type="ECO:0000256" key="7">
    <source>
        <dbReference type="ARBA" id="ARBA00023017"/>
    </source>
</evidence>
<dbReference type="Pfam" id="PF12780">
    <property type="entry name" value="AAA_8"/>
    <property type="match status" value="1"/>
</dbReference>
<evidence type="ECO:0000256" key="6">
    <source>
        <dbReference type="ARBA" id="ARBA00022840"/>
    </source>
</evidence>
<dbReference type="Gene3D" id="3.40.50.300">
    <property type="entry name" value="P-loop containing nucleotide triphosphate hydrolases"/>
    <property type="match status" value="2"/>
</dbReference>
<evidence type="ECO:0000256" key="4">
    <source>
        <dbReference type="ARBA" id="ARBA00022701"/>
    </source>
</evidence>
<evidence type="ECO:0000256" key="1">
    <source>
        <dbReference type="ARBA" id="ARBA00004245"/>
    </source>
</evidence>
<keyword evidence="9" id="KW-0505">Motor protein</keyword>
<dbReference type="InterPro" id="IPR035706">
    <property type="entry name" value="AAA_9"/>
</dbReference>
<evidence type="ECO:0000256" key="11">
    <source>
        <dbReference type="SAM" id="Coils"/>
    </source>
</evidence>